<accession>A0A9P7F9B1</accession>
<dbReference type="OrthoDB" id="2682118at2759"/>
<feature type="region of interest" description="Disordered" evidence="1">
    <location>
        <begin position="44"/>
        <end position="95"/>
    </location>
</feature>
<sequence length="558" mass="62938">MTVPNISKLSFYVLLLSVAFAQILAVSAAENNLESDNMDGIVNGTSRKSLQSSEKYLEATVEDISDSEDADYTPPNLDDHDDMESEGSEVSEDEEADIKDDAVLLTFINVLSMAQEAATEAERAKAKASKQPKTYTGNSARSHRRFSAKRKKIASEGHQSFISSWLQVVAQKTNLQVSQTVSESESVGATASVESVSVMDSMNGAINLREEEEESDLSEPSKSEGEFLPKAVTVKQPKQIEEMLQDLRNGQCPHDNDQETLTDITLNALSYQDFPALRHVRAKLIVQAKNKQLDVIFWACISAMTGALNLYLDPELSYSWCEASLLVTKSHGKGSSHARNIRTWIHHFLHHKKLPLHHYGRYSNSILEDEDFAQDIQLHLMEVAKHGYICAQDIVDYITRPEVQGRLGSKKTGISLATAQRWMHKLDWRYGKKQNGMYIDGHEQEDVVKYRKEFLQRWKEYEKRMVMYDNDGNVLTSPSGFPVAQGSCFRLILVTHNESTFYANDQWKNRWNHSSDKATPEQKGEGPSLMISDMVTLDLGRLKDDEEEARTIFKAGKN</sequence>
<dbReference type="RefSeq" id="XP_041293851.1">
    <property type="nucleotide sequence ID" value="XM_041441382.1"/>
</dbReference>
<keyword evidence="2" id="KW-0732">Signal</keyword>
<name>A0A9P7F9B1_9AGAM</name>
<evidence type="ECO:0000313" key="4">
    <source>
        <dbReference type="Proteomes" id="UP000823399"/>
    </source>
</evidence>
<feature type="compositionally biased region" description="Acidic residues" evidence="1">
    <location>
        <begin position="79"/>
        <end position="95"/>
    </location>
</feature>
<feature type="chain" id="PRO_5040118149" evidence="2">
    <location>
        <begin position="30"/>
        <end position="558"/>
    </location>
</feature>
<keyword evidence="4" id="KW-1185">Reference proteome</keyword>
<dbReference type="Proteomes" id="UP000823399">
    <property type="component" value="Unassembled WGS sequence"/>
</dbReference>
<feature type="signal peptide" evidence="2">
    <location>
        <begin position="1"/>
        <end position="29"/>
    </location>
</feature>
<feature type="compositionally biased region" description="Polar residues" evidence="1">
    <location>
        <begin position="44"/>
        <end position="54"/>
    </location>
</feature>
<dbReference type="AlphaFoldDB" id="A0A9P7F9B1"/>
<feature type="compositionally biased region" description="Acidic residues" evidence="1">
    <location>
        <begin position="60"/>
        <end position="71"/>
    </location>
</feature>
<evidence type="ECO:0000256" key="2">
    <source>
        <dbReference type="SAM" id="SignalP"/>
    </source>
</evidence>
<dbReference type="GeneID" id="64703641"/>
<feature type="region of interest" description="Disordered" evidence="1">
    <location>
        <begin position="122"/>
        <end position="146"/>
    </location>
</feature>
<protein>
    <submittedName>
        <fullName evidence="3">Uncharacterized protein</fullName>
    </submittedName>
</protein>
<gene>
    <name evidence="3" type="ORF">F5147DRAFT_772825</name>
</gene>
<organism evidence="3 4">
    <name type="scientific">Suillus discolor</name>
    <dbReference type="NCBI Taxonomy" id="1912936"/>
    <lineage>
        <taxon>Eukaryota</taxon>
        <taxon>Fungi</taxon>
        <taxon>Dikarya</taxon>
        <taxon>Basidiomycota</taxon>
        <taxon>Agaricomycotina</taxon>
        <taxon>Agaricomycetes</taxon>
        <taxon>Agaricomycetidae</taxon>
        <taxon>Boletales</taxon>
        <taxon>Suillineae</taxon>
        <taxon>Suillaceae</taxon>
        <taxon>Suillus</taxon>
    </lineage>
</organism>
<dbReference type="PANTHER" id="PTHR35871">
    <property type="entry name" value="EXPRESSED PROTEIN"/>
    <property type="match status" value="1"/>
</dbReference>
<comment type="caution">
    <text evidence="3">The sequence shown here is derived from an EMBL/GenBank/DDBJ whole genome shotgun (WGS) entry which is preliminary data.</text>
</comment>
<evidence type="ECO:0000313" key="3">
    <source>
        <dbReference type="EMBL" id="KAG2109983.1"/>
    </source>
</evidence>
<evidence type="ECO:0000256" key="1">
    <source>
        <dbReference type="SAM" id="MobiDB-lite"/>
    </source>
</evidence>
<dbReference type="EMBL" id="JABBWM010000022">
    <property type="protein sequence ID" value="KAG2109983.1"/>
    <property type="molecule type" value="Genomic_DNA"/>
</dbReference>
<dbReference type="PANTHER" id="PTHR35871:SF1">
    <property type="entry name" value="CXC1-LIKE CYSTEINE CLUSTER ASSOCIATED WITH KDZ TRANSPOSASES DOMAIN-CONTAINING PROTEIN"/>
    <property type="match status" value="1"/>
</dbReference>
<reference evidence="3" key="1">
    <citation type="journal article" date="2020" name="New Phytol.">
        <title>Comparative genomics reveals dynamic genome evolution in host specialist ectomycorrhizal fungi.</title>
        <authorList>
            <person name="Lofgren L.A."/>
            <person name="Nguyen N.H."/>
            <person name="Vilgalys R."/>
            <person name="Ruytinx J."/>
            <person name="Liao H.L."/>
            <person name="Branco S."/>
            <person name="Kuo A."/>
            <person name="LaButti K."/>
            <person name="Lipzen A."/>
            <person name="Andreopoulos W."/>
            <person name="Pangilinan J."/>
            <person name="Riley R."/>
            <person name="Hundley H."/>
            <person name="Na H."/>
            <person name="Barry K."/>
            <person name="Grigoriev I.V."/>
            <person name="Stajich J.E."/>
            <person name="Kennedy P.G."/>
        </authorList>
    </citation>
    <scope>NUCLEOTIDE SEQUENCE</scope>
    <source>
        <strain evidence="3">FC423</strain>
    </source>
</reference>
<feature type="compositionally biased region" description="Polar residues" evidence="1">
    <location>
        <begin position="131"/>
        <end position="140"/>
    </location>
</feature>
<proteinExistence type="predicted"/>